<feature type="chain" id="PRO_5046468701" description="Toxin-antitoxin system YwqK family antitoxin" evidence="1">
    <location>
        <begin position="17"/>
        <end position="211"/>
    </location>
</feature>
<evidence type="ECO:0000256" key="1">
    <source>
        <dbReference type="SAM" id="SignalP"/>
    </source>
</evidence>
<evidence type="ECO:0000313" key="2">
    <source>
        <dbReference type="EMBL" id="MDA6070019.1"/>
    </source>
</evidence>
<protein>
    <recommendedName>
        <fullName evidence="4">Toxin-antitoxin system YwqK family antitoxin</fullName>
    </recommendedName>
</protein>
<keyword evidence="3" id="KW-1185">Reference proteome</keyword>
<dbReference type="EMBL" id="JAMZNK010000013">
    <property type="protein sequence ID" value="MDA6070019.1"/>
    <property type="molecule type" value="Genomic_DNA"/>
</dbReference>
<dbReference type="InterPro" id="IPR011652">
    <property type="entry name" value="MORN_2"/>
</dbReference>
<accession>A0ABT4WBR6</accession>
<sequence length="211" mass="24585">MKILLFLLFNFSSLFAQNKSITVYKEYYENSSAIKVKGFMSDKGTKEGLWNSYTKNGMLVITGNFENNREIGVWKEFYDSGKILKTLNYINGKKALQKYYYENGTLISETDYINGKKEGEVIVYWENGKIKSKENYLHNNQIGKFSVFSKNEILVVEGTYSNDSKEIGIWKYNFSDGTLRQEIDYTSEIEKKETTYDSSGKITDIKYEKRL</sequence>
<dbReference type="RefSeq" id="WP_271335831.1">
    <property type="nucleotide sequence ID" value="NZ_JAMZNK010000013.1"/>
</dbReference>
<keyword evidence="1" id="KW-0732">Signal</keyword>
<dbReference type="Gene3D" id="2.20.110.10">
    <property type="entry name" value="Histone H3 K4-specific methyltransferase SET7/9 N-terminal domain"/>
    <property type="match status" value="1"/>
</dbReference>
<gene>
    <name evidence="2" type="ORF">NJT12_10360</name>
</gene>
<evidence type="ECO:0000313" key="3">
    <source>
        <dbReference type="Proteomes" id="UP001212170"/>
    </source>
</evidence>
<dbReference type="SUPFAM" id="SSF82185">
    <property type="entry name" value="Histone H3 K4-specific methyltransferase SET7/9 N-terminal domain"/>
    <property type="match status" value="1"/>
</dbReference>
<name>A0ABT4WBR6_9FLAO</name>
<dbReference type="Proteomes" id="UP001212170">
    <property type="component" value="Unassembled WGS sequence"/>
</dbReference>
<reference evidence="2 3" key="1">
    <citation type="journal article" date="2023" name="Chemosphere">
        <title>Whole genome analysis of Flavobacterium aziz-sancarii sp. nov., isolated from Ardley Island (Antarctica), revealed a rich resistome and bioremediation potential.</title>
        <authorList>
            <person name="Otur C."/>
            <person name="Okay S."/>
            <person name="Kurt-Kizildogan A."/>
        </authorList>
    </citation>
    <scope>NUCLEOTIDE SEQUENCE [LARGE SCALE GENOMIC DNA]</scope>
    <source>
        <strain evidence="2 3">AC</strain>
    </source>
</reference>
<organism evidence="2 3">
    <name type="scientific">Flavobacterium azizsancarii</name>
    <dbReference type="NCBI Taxonomy" id="2961580"/>
    <lineage>
        <taxon>Bacteria</taxon>
        <taxon>Pseudomonadati</taxon>
        <taxon>Bacteroidota</taxon>
        <taxon>Flavobacteriia</taxon>
        <taxon>Flavobacteriales</taxon>
        <taxon>Flavobacteriaceae</taxon>
        <taxon>Flavobacterium</taxon>
    </lineage>
</organism>
<evidence type="ECO:0008006" key="4">
    <source>
        <dbReference type="Google" id="ProtNLM"/>
    </source>
</evidence>
<dbReference type="Gene3D" id="3.90.930.1">
    <property type="match status" value="1"/>
</dbReference>
<comment type="caution">
    <text evidence="2">The sequence shown here is derived from an EMBL/GenBank/DDBJ whole genome shotgun (WGS) entry which is preliminary data.</text>
</comment>
<dbReference type="Pfam" id="PF07661">
    <property type="entry name" value="MORN_2"/>
    <property type="match status" value="5"/>
</dbReference>
<proteinExistence type="predicted"/>
<feature type="signal peptide" evidence="1">
    <location>
        <begin position="1"/>
        <end position="16"/>
    </location>
</feature>